<evidence type="ECO:0000313" key="2">
    <source>
        <dbReference type="Proteomes" id="UP000824881"/>
    </source>
</evidence>
<gene>
    <name evidence="1" type="ORF">CCMSSC00406_0004566</name>
</gene>
<reference evidence="1 2" key="1">
    <citation type="journal article" date="2021" name="Appl. Environ. Microbiol.">
        <title>Genetic linkage and physical mapping for an oyster mushroom Pleurotus cornucopiae and QTL analysis for the trait cap color.</title>
        <authorList>
            <person name="Zhang Y."/>
            <person name="Gao W."/>
            <person name="Sonnenberg A."/>
            <person name="Chen Q."/>
            <person name="Zhang J."/>
            <person name="Huang C."/>
        </authorList>
    </citation>
    <scope>NUCLEOTIDE SEQUENCE [LARGE SCALE GENOMIC DNA]</scope>
    <source>
        <strain evidence="1">CCMSSC00406</strain>
    </source>
</reference>
<organism evidence="1 2">
    <name type="scientific">Pleurotus cornucopiae</name>
    <name type="common">Cornucopia mushroom</name>
    <dbReference type="NCBI Taxonomy" id="5321"/>
    <lineage>
        <taxon>Eukaryota</taxon>
        <taxon>Fungi</taxon>
        <taxon>Dikarya</taxon>
        <taxon>Basidiomycota</taxon>
        <taxon>Agaricomycotina</taxon>
        <taxon>Agaricomycetes</taxon>
        <taxon>Agaricomycetidae</taxon>
        <taxon>Agaricales</taxon>
        <taxon>Pleurotineae</taxon>
        <taxon>Pleurotaceae</taxon>
        <taxon>Pleurotus</taxon>
    </lineage>
</organism>
<dbReference type="EMBL" id="WQMT02000005">
    <property type="protein sequence ID" value="KAG9222652.1"/>
    <property type="molecule type" value="Genomic_DNA"/>
</dbReference>
<comment type="caution">
    <text evidence="1">The sequence shown here is derived from an EMBL/GenBank/DDBJ whole genome shotgun (WGS) entry which is preliminary data.</text>
</comment>
<dbReference type="Proteomes" id="UP000824881">
    <property type="component" value="Unassembled WGS sequence"/>
</dbReference>
<sequence length="904" mass="100872">MDLKQGILAPPLIMGAYYMSEDHWLASPLRVTNLLEMATTRRKPKVYLLDLVKDPADKSAIVLKTWLTDDSPDMPTPHWDEPGLLEEGKIVIHYVGSGPAVVDEQIVQLVDRPSFQPGDCCRRTSGDIETGVVLNVQAKGKLYHVISGVAVPGWRTVDDIDTSGKAHVGCYIVYNDWIGEVIEVVDEVLVETSSGQLVSFSELRSPFVAGDIGQDILPSDLKQRIFTRIPDPNEPDTVLNVQHVVYAISWLALNQTLSPAELQSRTPPQRFWYGDDLNKLTYLKNPYTPMTAGELVVLKDAENAPTSTHTDSSDPTFSFTVRRCVVSETQSVVTVLWQNGTQEVLPSTDLAPHPVDDYDCWPGDYVVWKGEGQERPVVVQKVNPAERTAMVLFTDTNSTELVSLLELDPQGSTDPEVFGTSDEYGVGQGDIVFIHPEGQTNGHVPPRVPRLGVLEPWAMEAPVYDEHASNLGWRKEMCTIGSSLVTPRKITPPALMKDSKESNGSLNWLGHVTSLHLDGSVEVTHPDGTKATYPLVRLTKLYDTTEQLEDLFDHDHDHDHDEDEDEDDEGDVQWFRDATPSSELDSDSDTDMEGTEGTSPIPPPAQPKVNQEDVSMDTSDDSPIDRRGDQVDKDSHWKRFDILSSTPRDHAFYSSSPAQPSKSFLGRLQREYKILMSSLPDTILVRAFEDRTDLLRSLIMGPDNTPYEDAPFVIDWQLDSNFPNSPPIAHFHSWTNGNGRVNPNLYEEGKVCLSILGTWQGDRTESWRANRSSLLQAFVSIQGLVLVKEPWYCEPGFEKMRGTDDATMNSRLYSEKAYVLTRGFVRRALETPPGGFESELRWMYFDCGRLKKVITQARSHIISSQAHGEQDPLAAIPRLTTGGIILLERTLSKLEALQEAHAST</sequence>
<evidence type="ECO:0000313" key="1">
    <source>
        <dbReference type="EMBL" id="KAG9222652.1"/>
    </source>
</evidence>
<name>A0ACB7IWN9_PLECO</name>
<keyword evidence="2" id="KW-1185">Reference proteome</keyword>
<proteinExistence type="predicted"/>
<protein>
    <submittedName>
        <fullName evidence="1">Uncharacterized protein</fullName>
    </submittedName>
</protein>
<accession>A0ACB7IWN9</accession>